<keyword evidence="2" id="KW-1185">Reference proteome</keyword>
<reference evidence="1 2" key="1">
    <citation type="journal article" date="2015" name="Genome Biol. Evol.">
        <title>The genome of winter moth (Operophtera brumata) provides a genomic perspective on sexual dimorphism and phenology.</title>
        <authorList>
            <person name="Derks M.F."/>
            <person name="Smit S."/>
            <person name="Salis L."/>
            <person name="Schijlen E."/>
            <person name="Bossers A."/>
            <person name="Mateman C."/>
            <person name="Pijl A.S."/>
            <person name="de Ridder D."/>
            <person name="Groenen M.A."/>
            <person name="Visser M.E."/>
            <person name="Megens H.J."/>
        </authorList>
    </citation>
    <scope>NUCLEOTIDE SEQUENCE [LARGE SCALE GENOMIC DNA]</scope>
    <source>
        <strain evidence="1">WM2013NL</strain>
        <tissue evidence="1">Head and thorax</tissue>
    </source>
</reference>
<gene>
    <name evidence="1" type="ORF">OBRU01_02120</name>
</gene>
<dbReference type="AlphaFoldDB" id="A0A0L7LT01"/>
<sequence length="266" mass="30439">MSKNLLDSEAILSINEEWMKLEEEWIPIDLETEEDFTPSNLQPMFSSLDLRKTTFDSSFLFKKVRRKVGRRLSKNSSKLDYKDFIQDLEKEAVPDVPVKDFYYINGQIISAVSVEEICDKIDDIFKSVEKLCSATSTIRHKKKINLPAIVNCSISTADLSFDDTEKERAAEDTEKEKSDGDDIDNFIDEAFHQLSVTMASLAILDEDADGDLTKESVTTLVKKFTSILKSPVVNRSSRRKRKCCERFKDLAEFWSNRAFVGDSMII</sequence>
<proteinExistence type="predicted"/>
<organism evidence="1 2">
    <name type="scientific">Operophtera brumata</name>
    <name type="common">Winter moth</name>
    <name type="synonym">Phalaena brumata</name>
    <dbReference type="NCBI Taxonomy" id="104452"/>
    <lineage>
        <taxon>Eukaryota</taxon>
        <taxon>Metazoa</taxon>
        <taxon>Ecdysozoa</taxon>
        <taxon>Arthropoda</taxon>
        <taxon>Hexapoda</taxon>
        <taxon>Insecta</taxon>
        <taxon>Pterygota</taxon>
        <taxon>Neoptera</taxon>
        <taxon>Endopterygota</taxon>
        <taxon>Lepidoptera</taxon>
        <taxon>Glossata</taxon>
        <taxon>Ditrysia</taxon>
        <taxon>Geometroidea</taxon>
        <taxon>Geometridae</taxon>
        <taxon>Larentiinae</taxon>
        <taxon>Operophtera</taxon>
    </lineage>
</organism>
<protein>
    <submittedName>
        <fullName evidence="1">Uncharacterized protein</fullName>
    </submittedName>
</protein>
<evidence type="ECO:0000313" key="1">
    <source>
        <dbReference type="EMBL" id="KOB78590.1"/>
    </source>
</evidence>
<dbReference type="EMBL" id="JTDY01000148">
    <property type="protein sequence ID" value="KOB78590.1"/>
    <property type="molecule type" value="Genomic_DNA"/>
</dbReference>
<name>A0A0L7LT01_OPEBR</name>
<dbReference type="Proteomes" id="UP000037510">
    <property type="component" value="Unassembled WGS sequence"/>
</dbReference>
<comment type="caution">
    <text evidence="1">The sequence shown here is derived from an EMBL/GenBank/DDBJ whole genome shotgun (WGS) entry which is preliminary data.</text>
</comment>
<evidence type="ECO:0000313" key="2">
    <source>
        <dbReference type="Proteomes" id="UP000037510"/>
    </source>
</evidence>
<accession>A0A0L7LT01</accession>
<dbReference type="OrthoDB" id="7398390at2759"/>